<reference evidence="1 2" key="1">
    <citation type="submission" date="2024-12" db="EMBL/GenBank/DDBJ databases">
        <title>The unique morphological basis and parallel evolutionary history of personate flowers in Penstemon.</title>
        <authorList>
            <person name="Depatie T.H."/>
            <person name="Wessinger C.A."/>
        </authorList>
    </citation>
    <scope>NUCLEOTIDE SEQUENCE [LARGE SCALE GENOMIC DNA]</scope>
    <source>
        <strain evidence="1">WTNN_2</strain>
        <tissue evidence="1">Leaf</tissue>
    </source>
</reference>
<gene>
    <name evidence="1" type="ORF">ACJIZ3_010566</name>
</gene>
<evidence type="ECO:0000313" key="2">
    <source>
        <dbReference type="Proteomes" id="UP001634393"/>
    </source>
</evidence>
<name>A0ABD3UGN6_9LAMI</name>
<keyword evidence="2" id="KW-1185">Reference proteome</keyword>
<protein>
    <submittedName>
        <fullName evidence="1">Uncharacterized protein</fullName>
    </submittedName>
</protein>
<accession>A0ABD3UGN6</accession>
<dbReference type="Proteomes" id="UP001634393">
    <property type="component" value="Unassembled WGS sequence"/>
</dbReference>
<comment type="caution">
    <text evidence="1">The sequence shown here is derived from an EMBL/GenBank/DDBJ whole genome shotgun (WGS) entry which is preliminary data.</text>
</comment>
<sequence length="52" mass="6304">MFRWQKVLEFLKVGFFYHVRELSAVEYFSFHECDSVVIAINRGVTFNYYLTC</sequence>
<proteinExistence type="predicted"/>
<organism evidence="1 2">
    <name type="scientific">Penstemon smallii</name>
    <dbReference type="NCBI Taxonomy" id="265156"/>
    <lineage>
        <taxon>Eukaryota</taxon>
        <taxon>Viridiplantae</taxon>
        <taxon>Streptophyta</taxon>
        <taxon>Embryophyta</taxon>
        <taxon>Tracheophyta</taxon>
        <taxon>Spermatophyta</taxon>
        <taxon>Magnoliopsida</taxon>
        <taxon>eudicotyledons</taxon>
        <taxon>Gunneridae</taxon>
        <taxon>Pentapetalae</taxon>
        <taxon>asterids</taxon>
        <taxon>lamiids</taxon>
        <taxon>Lamiales</taxon>
        <taxon>Plantaginaceae</taxon>
        <taxon>Cheloneae</taxon>
        <taxon>Penstemon</taxon>
    </lineage>
</organism>
<dbReference type="AlphaFoldDB" id="A0ABD3UGN6"/>
<dbReference type="EMBL" id="JBJXBP010000001">
    <property type="protein sequence ID" value="KAL3848684.1"/>
    <property type="molecule type" value="Genomic_DNA"/>
</dbReference>
<evidence type="ECO:0000313" key="1">
    <source>
        <dbReference type="EMBL" id="KAL3848684.1"/>
    </source>
</evidence>